<dbReference type="InterPro" id="IPR052909">
    <property type="entry name" value="Transposase_6_like"/>
</dbReference>
<dbReference type="InterPro" id="IPR025161">
    <property type="entry name" value="IS402-like_dom"/>
</dbReference>
<dbReference type="PANTHER" id="PTHR46637:SF1">
    <property type="entry name" value="BLL5188 PROTEIN"/>
    <property type="match status" value="1"/>
</dbReference>
<gene>
    <name evidence="2" type="ORF">V8G57_17035</name>
</gene>
<accession>A0ABU9PYL6</accession>
<reference evidence="2 3" key="1">
    <citation type="submission" date="2024-02" db="EMBL/GenBank/DDBJ databases">
        <title>Draft genome sequence of Collimonas sp. strain H4R21, an effective mineral-weathering bacterial strain isolated from the beech rhizosphere.</title>
        <authorList>
            <person name="Morin E."/>
            <person name="Uroz S."/>
            <person name="Leveau J.H.J."/>
            <person name="Kumar R."/>
            <person name="Rey M.W."/>
            <person name="Pham J."/>
        </authorList>
    </citation>
    <scope>NUCLEOTIDE SEQUENCE [LARGE SCALE GENOMIC DNA]</scope>
    <source>
        <strain evidence="2 3">H4R21</strain>
    </source>
</reference>
<dbReference type="Pfam" id="PF13340">
    <property type="entry name" value="DUF4096"/>
    <property type="match status" value="1"/>
</dbReference>
<evidence type="ECO:0000259" key="1">
    <source>
        <dbReference type="Pfam" id="PF13340"/>
    </source>
</evidence>
<proteinExistence type="predicted"/>
<evidence type="ECO:0000313" key="2">
    <source>
        <dbReference type="EMBL" id="MEM4989100.1"/>
    </source>
</evidence>
<keyword evidence="3" id="KW-1185">Reference proteome</keyword>
<name>A0ABU9PYL6_9BURK</name>
<evidence type="ECO:0000313" key="3">
    <source>
        <dbReference type="Proteomes" id="UP001495910"/>
    </source>
</evidence>
<feature type="domain" description="Insertion element IS402-like" evidence="1">
    <location>
        <begin position="24"/>
        <end position="96"/>
    </location>
</feature>
<sequence>MRALNGDFYKFHDESKMRNDEMKLRDDQWKKLAPLLIGKQGDPGAKAKNNRLYIEAVLWIVLNQASWSSLPAQFGKINAVYMRFRRWNMCDVWRQLAQSQIDDPDLQCMLESIVQYGDQYTRRIERRLNRKAKKKQYMATINTAKGIQSVMREIALAGPSTLHWVGLVTP</sequence>
<dbReference type="PANTHER" id="PTHR46637">
    <property type="entry name" value="TIS1421-TRANSPOSASE PROTEIN A"/>
    <property type="match status" value="1"/>
</dbReference>
<protein>
    <submittedName>
        <fullName evidence="2">Transposase</fullName>
    </submittedName>
</protein>
<dbReference type="RefSeq" id="WP_342830376.1">
    <property type="nucleotide sequence ID" value="NZ_JBANDC010000012.1"/>
</dbReference>
<dbReference type="Proteomes" id="UP001495910">
    <property type="component" value="Unassembled WGS sequence"/>
</dbReference>
<comment type="caution">
    <text evidence="2">The sequence shown here is derived from an EMBL/GenBank/DDBJ whole genome shotgun (WGS) entry which is preliminary data.</text>
</comment>
<dbReference type="EMBL" id="JBANDC010000012">
    <property type="protein sequence ID" value="MEM4989100.1"/>
    <property type="molecule type" value="Genomic_DNA"/>
</dbReference>
<organism evidence="2 3">
    <name type="scientific">Collimonas rhizosphaerae</name>
    <dbReference type="NCBI Taxonomy" id="3126357"/>
    <lineage>
        <taxon>Bacteria</taxon>
        <taxon>Pseudomonadati</taxon>
        <taxon>Pseudomonadota</taxon>
        <taxon>Betaproteobacteria</taxon>
        <taxon>Burkholderiales</taxon>
        <taxon>Oxalobacteraceae</taxon>
        <taxon>Collimonas</taxon>
    </lineage>
</organism>